<dbReference type="Proteomes" id="UP000054477">
    <property type="component" value="Unassembled WGS sequence"/>
</dbReference>
<keyword evidence="2" id="KW-1185">Reference proteome</keyword>
<evidence type="ECO:0000313" key="2">
    <source>
        <dbReference type="Proteomes" id="UP000054477"/>
    </source>
</evidence>
<sequence>STLCARRQIPVPSTYCHSPEREHERIRCLPCLFALVHPGITHLQPVVVVVRGLANDGVCSSCAPMSGKVGKASPTPVPR</sequence>
<reference evidence="2" key="2">
    <citation type="submission" date="2015-01" db="EMBL/GenBank/DDBJ databases">
        <title>Evolutionary Origins and Diversification of the Mycorrhizal Mutualists.</title>
        <authorList>
            <consortium name="DOE Joint Genome Institute"/>
            <consortium name="Mycorrhizal Genomics Consortium"/>
            <person name="Kohler A."/>
            <person name="Kuo A."/>
            <person name="Nagy L.G."/>
            <person name="Floudas D."/>
            <person name="Copeland A."/>
            <person name="Barry K.W."/>
            <person name="Cichocki N."/>
            <person name="Veneault-Fourrey C."/>
            <person name="LaButti K."/>
            <person name="Lindquist E.A."/>
            <person name="Lipzen A."/>
            <person name="Lundell T."/>
            <person name="Morin E."/>
            <person name="Murat C."/>
            <person name="Riley R."/>
            <person name="Ohm R."/>
            <person name="Sun H."/>
            <person name="Tunlid A."/>
            <person name="Henrissat B."/>
            <person name="Grigoriev I.V."/>
            <person name="Hibbett D.S."/>
            <person name="Martin F."/>
        </authorList>
    </citation>
    <scope>NUCLEOTIDE SEQUENCE [LARGE SCALE GENOMIC DNA]</scope>
    <source>
        <strain evidence="2">LaAM-08-1</strain>
    </source>
</reference>
<protein>
    <submittedName>
        <fullName evidence="1">Uncharacterized protein</fullName>
    </submittedName>
</protein>
<accession>A0A0C9WU38</accession>
<reference evidence="1 2" key="1">
    <citation type="submission" date="2014-04" db="EMBL/GenBank/DDBJ databases">
        <authorList>
            <consortium name="DOE Joint Genome Institute"/>
            <person name="Kuo A."/>
            <person name="Kohler A."/>
            <person name="Nagy L.G."/>
            <person name="Floudas D."/>
            <person name="Copeland A."/>
            <person name="Barry K.W."/>
            <person name="Cichocki N."/>
            <person name="Veneault-Fourrey C."/>
            <person name="LaButti K."/>
            <person name="Lindquist E.A."/>
            <person name="Lipzen A."/>
            <person name="Lundell T."/>
            <person name="Morin E."/>
            <person name="Murat C."/>
            <person name="Sun H."/>
            <person name="Tunlid A."/>
            <person name="Henrissat B."/>
            <person name="Grigoriev I.V."/>
            <person name="Hibbett D.S."/>
            <person name="Martin F."/>
            <person name="Nordberg H.P."/>
            <person name="Cantor M.N."/>
            <person name="Hua S.X."/>
        </authorList>
    </citation>
    <scope>NUCLEOTIDE SEQUENCE [LARGE SCALE GENOMIC DNA]</scope>
    <source>
        <strain evidence="1 2">LaAM-08-1</strain>
    </source>
</reference>
<gene>
    <name evidence="1" type="ORF">K443DRAFT_322094</name>
</gene>
<organism evidence="1 2">
    <name type="scientific">Laccaria amethystina LaAM-08-1</name>
    <dbReference type="NCBI Taxonomy" id="1095629"/>
    <lineage>
        <taxon>Eukaryota</taxon>
        <taxon>Fungi</taxon>
        <taxon>Dikarya</taxon>
        <taxon>Basidiomycota</taxon>
        <taxon>Agaricomycotina</taxon>
        <taxon>Agaricomycetes</taxon>
        <taxon>Agaricomycetidae</taxon>
        <taxon>Agaricales</taxon>
        <taxon>Agaricineae</taxon>
        <taxon>Hydnangiaceae</taxon>
        <taxon>Laccaria</taxon>
    </lineage>
</organism>
<dbReference type="HOGENOM" id="CLU_2612490_0_0_1"/>
<name>A0A0C9WU38_9AGAR</name>
<proteinExistence type="predicted"/>
<feature type="non-terminal residue" evidence="1">
    <location>
        <position position="1"/>
    </location>
</feature>
<evidence type="ECO:0000313" key="1">
    <source>
        <dbReference type="EMBL" id="KIJ95650.1"/>
    </source>
</evidence>
<dbReference type="EMBL" id="KN838748">
    <property type="protein sequence ID" value="KIJ95650.1"/>
    <property type="molecule type" value="Genomic_DNA"/>
</dbReference>
<dbReference type="AlphaFoldDB" id="A0A0C9WU38"/>